<dbReference type="RefSeq" id="WP_113594578.1">
    <property type="nucleotide sequence ID" value="NZ_QEXL01000001.1"/>
</dbReference>
<feature type="transmembrane region" description="Helical" evidence="19">
    <location>
        <begin position="12"/>
        <end position="28"/>
    </location>
</feature>
<comment type="catalytic activity">
    <reaction evidence="18 19">
        <text>alpha-ribazole 5'-phosphate + adenosylcob(III)inamide-GDP = adenosylcob(III)alamin 5'-phosphate + GMP + H(+)</text>
        <dbReference type="Rhea" id="RHEA:23560"/>
        <dbReference type="ChEBI" id="CHEBI:15378"/>
        <dbReference type="ChEBI" id="CHEBI:57918"/>
        <dbReference type="ChEBI" id="CHEBI:58115"/>
        <dbReference type="ChEBI" id="CHEBI:60487"/>
        <dbReference type="ChEBI" id="CHEBI:60493"/>
        <dbReference type="EC" id="2.7.8.26"/>
    </reaction>
</comment>
<evidence type="ECO:0000256" key="17">
    <source>
        <dbReference type="ARBA" id="ARBA00048623"/>
    </source>
</evidence>
<protein>
    <recommendedName>
        <fullName evidence="6 19">Adenosylcobinamide-GDP ribazoletransferase</fullName>
        <ecNumber evidence="5 19">2.7.8.26</ecNumber>
    </recommendedName>
    <alternativeName>
        <fullName evidence="16 19">Cobalamin synthase</fullName>
    </alternativeName>
    <alternativeName>
        <fullName evidence="15 19">Cobalamin-5'-phosphate synthase</fullName>
    </alternativeName>
</protein>
<dbReference type="Pfam" id="PF02654">
    <property type="entry name" value="CobS"/>
    <property type="match status" value="1"/>
</dbReference>
<dbReference type="GO" id="GO:0009236">
    <property type="term" value="P:cobalamin biosynthetic process"/>
    <property type="evidence" value="ECO:0007669"/>
    <property type="project" value="UniProtKB-UniRule"/>
</dbReference>
<evidence type="ECO:0000256" key="6">
    <source>
        <dbReference type="ARBA" id="ARBA00015850"/>
    </source>
</evidence>
<dbReference type="EC" id="2.7.8.26" evidence="5 19"/>
<sequence>MTRLLACLRADIVCGVGLLTRMPVGWLARDGLPYDMTRCVWTWPVVGAFCGMAGAMVFVGLMRLGIPPLPCAVAGVAGQILLTGGLHEDGLADMADGFGGGATRARKLEIMRDSRIGSYGMMALALVLMARVGAIGGISPALALLLLPVTGALARTAMAVMLARLPPARTDGLASRMAHVPAGALLACLLLVAVLSWWLLGVWRAAGAVVVTAMVAGTMIRLARRQIGGQTGDVLGACACLAECALLMTVPAFSF</sequence>
<feature type="transmembrane region" description="Helical" evidence="19">
    <location>
        <begin position="205"/>
        <end position="222"/>
    </location>
</feature>
<evidence type="ECO:0000256" key="16">
    <source>
        <dbReference type="ARBA" id="ARBA00032853"/>
    </source>
</evidence>
<evidence type="ECO:0000256" key="10">
    <source>
        <dbReference type="ARBA" id="ARBA00022692"/>
    </source>
</evidence>
<keyword evidence="12 19" id="KW-1133">Transmembrane helix</keyword>
<dbReference type="EMBL" id="QEXL01000001">
    <property type="protein sequence ID" value="RBM09503.1"/>
    <property type="molecule type" value="Genomic_DNA"/>
</dbReference>
<evidence type="ECO:0000256" key="14">
    <source>
        <dbReference type="ARBA" id="ARBA00025228"/>
    </source>
</evidence>
<keyword evidence="13 19" id="KW-0472">Membrane</keyword>
<feature type="transmembrane region" description="Helical" evidence="19">
    <location>
        <begin position="116"/>
        <end position="135"/>
    </location>
</feature>
<organism evidence="20 21">
    <name type="scientific">Novacetimonas cocois</name>
    <dbReference type="NCBI Taxonomy" id="1747507"/>
    <lineage>
        <taxon>Bacteria</taxon>
        <taxon>Pseudomonadati</taxon>
        <taxon>Pseudomonadota</taxon>
        <taxon>Alphaproteobacteria</taxon>
        <taxon>Acetobacterales</taxon>
        <taxon>Acetobacteraceae</taxon>
        <taxon>Novacetimonas</taxon>
    </lineage>
</organism>
<evidence type="ECO:0000256" key="4">
    <source>
        <dbReference type="ARBA" id="ARBA00010561"/>
    </source>
</evidence>
<gene>
    <name evidence="19 20" type="primary">cobS</name>
    <name evidence="20" type="ORF">NJLHNGOC_00125</name>
</gene>
<comment type="caution">
    <text evidence="20">The sequence shown here is derived from an EMBL/GenBank/DDBJ whole genome shotgun (WGS) entry which is preliminary data.</text>
</comment>
<keyword evidence="10 19" id="KW-0812">Transmembrane</keyword>
<name>A0A365Z0M4_9PROT</name>
<dbReference type="Proteomes" id="UP000252680">
    <property type="component" value="Unassembled WGS sequence"/>
</dbReference>
<dbReference type="InterPro" id="IPR003805">
    <property type="entry name" value="CobS"/>
</dbReference>
<accession>A0A365Z0M4</accession>
<evidence type="ECO:0000313" key="21">
    <source>
        <dbReference type="Proteomes" id="UP000252680"/>
    </source>
</evidence>
<evidence type="ECO:0000313" key="20">
    <source>
        <dbReference type="EMBL" id="RBM09503.1"/>
    </source>
</evidence>
<evidence type="ECO:0000256" key="8">
    <source>
        <dbReference type="ARBA" id="ARBA00022573"/>
    </source>
</evidence>
<dbReference type="UniPathway" id="UPA00148">
    <property type="reaction ID" value="UER00238"/>
</dbReference>
<dbReference type="GO" id="GO:0051073">
    <property type="term" value="F:adenosylcobinamide-GDP ribazoletransferase activity"/>
    <property type="evidence" value="ECO:0007669"/>
    <property type="project" value="UniProtKB-UniRule"/>
</dbReference>
<keyword evidence="7 19" id="KW-1003">Cell membrane</keyword>
<comment type="pathway">
    <text evidence="3 19">Cofactor biosynthesis; adenosylcobalamin biosynthesis; adenosylcobalamin from cob(II)yrinate a,c-diamide: step 7/7.</text>
</comment>
<keyword evidence="8 19" id="KW-0169">Cobalamin biosynthesis</keyword>
<dbReference type="HAMAP" id="MF_00719">
    <property type="entry name" value="CobS"/>
    <property type="match status" value="1"/>
</dbReference>
<comment type="catalytic activity">
    <reaction evidence="17 19">
        <text>alpha-ribazole + adenosylcob(III)inamide-GDP = adenosylcob(III)alamin + GMP + H(+)</text>
        <dbReference type="Rhea" id="RHEA:16049"/>
        <dbReference type="ChEBI" id="CHEBI:10329"/>
        <dbReference type="ChEBI" id="CHEBI:15378"/>
        <dbReference type="ChEBI" id="CHEBI:18408"/>
        <dbReference type="ChEBI" id="CHEBI:58115"/>
        <dbReference type="ChEBI" id="CHEBI:60487"/>
        <dbReference type="EC" id="2.7.8.26"/>
    </reaction>
</comment>
<evidence type="ECO:0000256" key="11">
    <source>
        <dbReference type="ARBA" id="ARBA00022842"/>
    </source>
</evidence>
<reference evidence="20 21" key="1">
    <citation type="submission" date="2018-05" db="EMBL/GenBank/DDBJ databases">
        <title>Komagataeibacter cocois sp. nov., for a novel cellulose- producing strain isolated from coconut milk.</title>
        <authorList>
            <person name="Liu L."/>
            <person name="Wang Y."/>
            <person name="Liu S."/>
            <person name="Bi J."/>
            <person name="Chen H."/>
            <person name="Deng J."/>
            <person name="Zhang C."/>
            <person name="Hu Q."/>
            <person name="Li C."/>
        </authorList>
    </citation>
    <scope>NUCLEOTIDE SEQUENCE [LARGE SCALE GENOMIC DNA]</scope>
    <source>
        <strain evidence="20 21">WE7</strain>
    </source>
</reference>
<feature type="transmembrane region" description="Helical" evidence="19">
    <location>
        <begin position="141"/>
        <end position="165"/>
    </location>
</feature>
<proteinExistence type="inferred from homology"/>
<feature type="transmembrane region" description="Helical" evidence="19">
    <location>
        <begin position="40"/>
        <end position="61"/>
    </location>
</feature>
<evidence type="ECO:0000256" key="7">
    <source>
        <dbReference type="ARBA" id="ARBA00022475"/>
    </source>
</evidence>
<comment type="subcellular location">
    <subcellularLocation>
        <location evidence="2 19">Cell membrane</location>
        <topology evidence="2 19">Multi-pass membrane protein</topology>
    </subcellularLocation>
</comment>
<keyword evidence="9 19" id="KW-0808">Transferase</keyword>
<dbReference type="PANTHER" id="PTHR34148">
    <property type="entry name" value="ADENOSYLCOBINAMIDE-GDP RIBAZOLETRANSFERASE"/>
    <property type="match status" value="1"/>
</dbReference>
<dbReference type="PANTHER" id="PTHR34148:SF1">
    <property type="entry name" value="ADENOSYLCOBINAMIDE-GDP RIBAZOLETRANSFERASE"/>
    <property type="match status" value="1"/>
</dbReference>
<comment type="function">
    <text evidence="14 19">Joins adenosylcobinamide-GDP and alpha-ribazole to generate adenosylcobalamin (Ado-cobalamin). Also synthesizes adenosylcobalamin 5'-phosphate from adenosylcobinamide-GDP and alpha-ribazole 5'-phosphate.</text>
</comment>
<dbReference type="GO" id="GO:0008818">
    <property type="term" value="F:cobalamin 5'-phosphate synthase activity"/>
    <property type="evidence" value="ECO:0007669"/>
    <property type="project" value="UniProtKB-UniRule"/>
</dbReference>
<keyword evidence="11 19" id="KW-0460">Magnesium</keyword>
<comment type="cofactor">
    <cofactor evidence="1 19">
        <name>Mg(2+)</name>
        <dbReference type="ChEBI" id="CHEBI:18420"/>
    </cofactor>
</comment>
<dbReference type="GO" id="GO:0005886">
    <property type="term" value="C:plasma membrane"/>
    <property type="evidence" value="ECO:0007669"/>
    <property type="project" value="UniProtKB-SubCell"/>
</dbReference>
<comment type="similarity">
    <text evidence="4 19">Belongs to the CobS family.</text>
</comment>
<evidence type="ECO:0000256" key="19">
    <source>
        <dbReference type="HAMAP-Rule" id="MF_00719"/>
    </source>
</evidence>
<evidence type="ECO:0000256" key="18">
    <source>
        <dbReference type="ARBA" id="ARBA00049504"/>
    </source>
</evidence>
<dbReference type="AlphaFoldDB" id="A0A365Z0M4"/>
<evidence type="ECO:0000256" key="15">
    <source>
        <dbReference type="ARBA" id="ARBA00032605"/>
    </source>
</evidence>
<evidence type="ECO:0000256" key="3">
    <source>
        <dbReference type="ARBA" id="ARBA00004663"/>
    </source>
</evidence>
<evidence type="ECO:0000256" key="5">
    <source>
        <dbReference type="ARBA" id="ARBA00013200"/>
    </source>
</evidence>
<dbReference type="OrthoDB" id="9794626at2"/>
<evidence type="ECO:0000256" key="9">
    <source>
        <dbReference type="ARBA" id="ARBA00022679"/>
    </source>
</evidence>
<keyword evidence="21" id="KW-1185">Reference proteome</keyword>
<dbReference type="NCBIfam" id="TIGR00317">
    <property type="entry name" value="cobS"/>
    <property type="match status" value="1"/>
</dbReference>
<feature type="transmembrane region" description="Helical" evidence="19">
    <location>
        <begin position="234"/>
        <end position="253"/>
    </location>
</feature>
<evidence type="ECO:0000256" key="13">
    <source>
        <dbReference type="ARBA" id="ARBA00023136"/>
    </source>
</evidence>
<evidence type="ECO:0000256" key="12">
    <source>
        <dbReference type="ARBA" id="ARBA00022989"/>
    </source>
</evidence>
<evidence type="ECO:0000256" key="1">
    <source>
        <dbReference type="ARBA" id="ARBA00001946"/>
    </source>
</evidence>
<feature type="transmembrane region" description="Helical" evidence="19">
    <location>
        <begin position="177"/>
        <end position="199"/>
    </location>
</feature>
<evidence type="ECO:0000256" key="2">
    <source>
        <dbReference type="ARBA" id="ARBA00004651"/>
    </source>
</evidence>